<organism evidence="1 2">
    <name type="scientific">Dioscorea zingiberensis</name>
    <dbReference type="NCBI Taxonomy" id="325984"/>
    <lineage>
        <taxon>Eukaryota</taxon>
        <taxon>Viridiplantae</taxon>
        <taxon>Streptophyta</taxon>
        <taxon>Embryophyta</taxon>
        <taxon>Tracheophyta</taxon>
        <taxon>Spermatophyta</taxon>
        <taxon>Magnoliopsida</taxon>
        <taxon>Liliopsida</taxon>
        <taxon>Dioscoreales</taxon>
        <taxon>Dioscoreaceae</taxon>
        <taxon>Dioscorea</taxon>
    </lineage>
</organism>
<name>A0A9D5CSV4_9LILI</name>
<dbReference type="Proteomes" id="UP001085076">
    <property type="component" value="Miscellaneous, Linkage group lg03"/>
</dbReference>
<evidence type="ECO:0000313" key="2">
    <source>
        <dbReference type="Proteomes" id="UP001085076"/>
    </source>
</evidence>
<dbReference type="AlphaFoldDB" id="A0A9D5CSV4"/>
<dbReference type="InterPro" id="IPR051218">
    <property type="entry name" value="Sec_MonoDiacylglyc_Lipase"/>
</dbReference>
<dbReference type="PANTHER" id="PTHR45856">
    <property type="entry name" value="ALPHA/BETA-HYDROLASES SUPERFAMILY PROTEIN"/>
    <property type="match status" value="1"/>
</dbReference>
<accession>A0A9D5CSV4</accession>
<reference evidence="1" key="1">
    <citation type="submission" date="2021-03" db="EMBL/GenBank/DDBJ databases">
        <authorList>
            <person name="Li Z."/>
            <person name="Yang C."/>
        </authorList>
    </citation>
    <scope>NUCLEOTIDE SEQUENCE</scope>
    <source>
        <strain evidence="1">Dzin_1.0</strain>
        <tissue evidence="1">Leaf</tissue>
    </source>
</reference>
<sequence>MPRELKNIEQEDHYHIYNHTLAQILVEYASAVYVSDLTELFTWTCSRCNGMTKGFEMVELIVDVQNCLQSFVGCCSYDLNAIVMPLLEALKKREMPGAMVHHGFYSAYHNTSLSPGILKAVQEGQEEMYMEISRSWSVSGNSVLDHLTYYGTKLQADTSGSCKIVMSKDMAHYQTHAAGSVVLSRKPISQSILKQRPEEDGGIISL</sequence>
<reference evidence="1" key="2">
    <citation type="journal article" date="2022" name="Hortic Res">
        <title>The genome of Dioscorea zingiberensis sheds light on the biosynthesis, origin and evolution of the medicinally important diosgenin saponins.</title>
        <authorList>
            <person name="Li Y."/>
            <person name="Tan C."/>
            <person name="Li Z."/>
            <person name="Guo J."/>
            <person name="Li S."/>
            <person name="Chen X."/>
            <person name="Wang C."/>
            <person name="Dai X."/>
            <person name="Yang H."/>
            <person name="Song W."/>
            <person name="Hou L."/>
            <person name="Xu J."/>
            <person name="Tong Z."/>
            <person name="Xu A."/>
            <person name="Yuan X."/>
            <person name="Wang W."/>
            <person name="Yang Q."/>
            <person name="Chen L."/>
            <person name="Sun Z."/>
            <person name="Wang K."/>
            <person name="Pan B."/>
            <person name="Chen J."/>
            <person name="Bao Y."/>
            <person name="Liu F."/>
            <person name="Qi X."/>
            <person name="Gang D.R."/>
            <person name="Wen J."/>
            <person name="Li J."/>
        </authorList>
    </citation>
    <scope>NUCLEOTIDE SEQUENCE</scope>
    <source>
        <strain evidence="1">Dzin_1.0</strain>
    </source>
</reference>
<proteinExistence type="predicted"/>
<dbReference type="PANTHER" id="PTHR45856:SF11">
    <property type="entry name" value="FUNGAL LIPASE-LIKE DOMAIN-CONTAINING PROTEIN"/>
    <property type="match status" value="1"/>
</dbReference>
<dbReference type="OrthoDB" id="426718at2759"/>
<evidence type="ECO:0000313" key="1">
    <source>
        <dbReference type="EMBL" id="KAJ0977633.1"/>
    </source>
</evidence>
<gene>
    <name evidence="1" type="ORF">J5N97_013107</name>
</gene>
<keyword evidence="2" id="KW-1185">Reference proteome</keyword>
<comment type="caution">
    <text evidence="1">The sequence shown here is derived from an EMBL/GenBank/DDBJ whole genome shotgun (WGS) entry which is preliminary data.</text>
</comment>
<dbReference type="InterPro" id="IPR029058">
    <property type="entry name" value="AB_hydrolase_fold"/>
</dbReference>
<dbReference type="EMBL" id="JAGGNH010000003">
    <property type="protein sequence ID" value="KAJ0977633.1"/>
    <property type="molecule type" value="Genomic_DNA"/>
</dbReference>
<protein>
    <submittedName>
        <fullName evidence="1">Uncharacterized protein</fullName>
    </submittedName>
</protein>
<dbReference type="Gene3D" id="3.40.50.1820">
    <property type="entry name" value="alpha/beta hydrolase"/>
    <property type="match status" value="1"/>
</dbReference>